<evidence type="ECO:0000256" key="1">
    <source>
        <dbReference type="SAM" id="Phobius"/>
    </source>
</evidence>
<evidence type="ECO:0000313" key="4">
    <source>
        <dbReference type="Proteomes" id="UP000298225"/>
    </source>
</evidence>
<dbReference type="PANTHER" id="PTHR23028:SF53">
    <property type="entry name" value="ACYL_TRANSF_3 DOMAIN-CONTAINING PROTEIN"/>
    <property type="match status" value="1"/>
</dbReference>
<accession>A0A4Y9L7W8</accession>
<keyword evidence="3" id="KW-0012">Acyltransferase</keyword>
<keyword evidence="4" id="KW-1185">Reference proteome</keyword>
<feature type="transmembrane region" description="Helical" evidence="1">
    <location>
        <begin position="312"/>
        <end position="332"/>
    </location>
</feature>
<dbReference type="PANTHER" id="PTHR23028">
    <property type="entry name" value="ACETYLTRANSFERASE"/>
    <property type="match status" value="1"/>
</dbReference>
<feature type="transmembrane region" description="Helical" evidence="1">
    <location>
        <begin position="56"/>
        <end position="77"/>
    </location>
</feature>
<dbReference type="GO" id="GO:0000271">
    <property type="term" value="P:polysaccharide biosynthetic process"/>
    <property type="evidence" value="ECO:0007669"/>
    <property type="project" value="TreeGrafter"/>
</dbReference>
<dbReference type="InterPro" id="IPR050879">
    <property type="entry name" value="Acyltransferase_3"/>
</dbReference>
<dbReference type="OrthoDB" id="505919at2"/>
<keyword evidence="3" id="KW-0808">Transferase</keyword>
<keyword evidence="1" id="KW-1133">Transmembrane helix</keyword>
<feature type="transmembrane region" description="Helical" evidence="1">
    <location>
        <begin position="97"/>
        <end position="119"/>
    </location>
</feature>
<feature type="domain" description="Acyltransferase 3" evidence="2">
    <location>
        <begin position="21"/>
        <end position="353"/>
    </location>
</feature>
<dbReference type="AlphaFoldDB" id="A0A4Y9L7W8"/>
<feature type="transmembrane region" description="Helical" evidence="1">
    <location>
        <begin position="140"/>
        <end position="161"/>
    </location>
</feature>
<organism evidence="3 4">
    <name type="scientific">Bradyrhizobium frederickii</name>
    <dbReference type="NCBI Taxonomy" id="2560054"/>
    <lineage>
        <taxon>Bacteria</taxon>
        <taxon>Pseudomonadati</taxon>
        <taxon>Pseudomonadota</taxon>
        <taxon>Alphaproteobacteria</taxon>
        <taxon>Hyphomicrobiales</taxon>
        <taxon>Nitrobacteraceae</taxon>
        <taxon>Bradyrhizobium</taxon>
    </lineage>
</organism>
<keyword evidence="1" id="KW-0472">Membrane</keyword>
<protein>
    <submittedName>
        <fullName evidence="3">Acyltransferase</fullName>
    </submittedName>
</protein>
<sequence>MPSFSIPPKEGKGAALKKFRAIEGLRGWLAWTVVLAHLAYCSGFSSGALGSHVRSLGPPAVLVFLIVSGFVITHVVIEKAEPYPVYIIQRFARLFPLFAATCFFGFFTNDLLAISLAAPGFSDSEFARVVNGVAASNHKYFWSHVLAHLTMLHGAISNAALPYSEYAFNMPAWSISLEWQFYLVAPLIICIIRNELLIPLLAIAVAICEFWFRSFVGTAQPGALPLAASYFVVGIVSRFTYPYAEGHNWLVPAVALAIVLFPLRNELRPFLIWLIVFFGLPRKCHERPGLAGNIYSCALMSPVAQYFGSRSYSIFLCHYPVISAIVWLLFSYSGTAPGMLLLSCLSIPATIIVSELTYRYIELPGIKMGKRAAAWMQPQITSGVASQ</sequence>
<comment type="caution">
    <text evidence="3">The sequence shown here is derived from an EMBL/GenBank/DDBJ whole genome shotgun (WGS) entry which is preliminary data.</text>
</comment>
<dbReference type="Proteomes" id="UP000298225">
    <property type="component" value="Unassembled WGS sequence"/>
</dbReference>
<dbReference type="GO" id="GO:0016747">
    <property type="term" value="F:acyltransferase activity, transferring groups other than amino-acyl groups"/>
    <property type="evidence" value="ECO:0007669"/>
    <property type="project" value="InterPro"/>
</dbReference>
<feature type="transmembrane region" description="Helical" evidence="1">
    <location>
        <begin position="338"/>
        <end position="361"/>
    </location>
</feature>
<reference evidence="3 4" key="1">
    <citation type="submission" date="2019-03" db="EMBL/GenBank/DDBJ databases">
        <title>Bradyrhizobium strains diversity isolated from Chamaecrista fasciculata.</title>
        <authorList>
            <person name="Urquiaga M.C.O."/>
            <person name="Hungria M."/>
            <person name="Delamuta J.R.M."/>
        </authorList>
    </citation>
    <scope>NUCLEOTIDE SEQUENCE [LARGE SCALE GENOMIC DNA]</scope>
    <source>
        <strain evidence="3 4">CNPSo 3424</strain>
    </source>
</reference>
<evidence type="ECO:0000313" key="3">
    <source>
        <dbReference type="EMBL" id="TFV39475.1"/>
    </source>
</evidence>
<keyword evidence="1" id="KW-0812">Transmembrane</keyword>
<dbReference type="InterPro" id="IPR002656">
    <property type="entry name" value="Acyl_transf_3_dom"/>
</dbReference>
<dbReference type="Pfam" id="PF01757">
    <property type="entry name" value="Acyl_transf_3"/>
    <property type="match status" value="1"/>
</dbReference>
<feature type="transmembrane region" description="Helical" evidence="1">
    <location>
        <begin position="247"/>
        <end position="263"/>
    </location>
</feature>
<feature type="transmembrane region" description="Helical" evidence="1">
    <location>
        <begin position="181"/>
        <end position="212"/>
    </location>
</feature>
<dbReference type="EMBL" id="SPQU01000005">
    <property type="protein sequence ID" value="TFV39475.1"/>
    <property type="molecule type" value="Genomic_DNA"/>
</dbReference>
<feature type="transmembrane region" description="Helical" evidence="1">
    <location>
        <begin position="224"/>
        <end position="241"/>
    </location>
</feature>
<feature type="transmembrane region" description="Helical" evidence="1">
    <location>
        <begin position="28"/>
        <end position="49"/>
    </location>
</feature>
<name>A0A4Y9L7W8_9BRAD</name>
<dbReference type="GO" id="GO:0016020">
    <property type="term" value="C:membrane"/>
    <property type="evidence" value="ECO:0007669"/>
    <property type="project" value="TreeGrafter"/>
</dbReference>
<proteinExistence type="predicted"/>
<evidence type="ECO:0000259" key="2">
    <source>
        <dbReference type="Pfam" id="PF01757"/>
    </source>
</evidence>
<dbReference type="RefSeq" id="WP_135169306.1">
    <property type="nucleotide sequence ID" value="NZ_SPQU01000005.1"/>
</dbReference>
<gene>
    <name evidence="3" type="ORF">E4K66_13870</name>
</gene>